<evidence type="ECO:0000313" key="1">
    <source>
        <dbReference type="EMBL" id="KDR38505.1"/>
    </source>
</evidence>
<sequence>MPIEYRGWGLTPIVTRATDFFSATLLVEKPNGVRRAIGPLGRFQSPDAAASFAIEFGKASVDGRPVPSPNCETE</sequence>
<accession>A0A069PD02</accession>
<reference evidence="1 2" key="1">
    <citation type="submission" date="2014-03" db="EMBL/GenBank/DDBJ databases">
        <title>Draft Genome Sequences of Four Burkholderia Strains.</title>
        <authorList>
            <person name="Liu X.Y."/>
            <person name="Li C.X."/>
            <person name="Xu J.H."/>
        </authorList>
    </citation>
    <scope>NUCLEOTIDE SEQUENCE [LARGE SCALE GENOMIC DNA]</scope>
    <source>
        <strain evidence="1 2">DSM 50014</strain>
    </source>
</reference>
<name>A0A069PD02_9BURK</name>
<dbReference type="STRING" id="60547.GCA_000751215_01807"/>
<proteinExistence type="predicted"/>
<dbReference type="Proteomes" id="UP000027466">
    <property type="component" value="Unassembled WGS sequence"/>
</dbReference>
<dbReference type="EMBL" id="JFHC01000087">
    <property type="protein sequence ID" value="KDR38505.1"/>
    <property type="molecule type" value="Genomic_DNA"/>
</dbReference>
<gene>
    <name evidence="1" type="ORF">BG61_39665</name>
</gene>
<evidence type="ECO:0000313" key="2">
    <source>
        <dbReference type="Proteomes" id="UP000027466"/>
    </source>
</evidence>
<keyword evidence="2" id="KW-1185">Reference proteome</keyword>
<dbReference type="AlphaFoldDB" id="A0A069PD02"/>
<organism evidence="1 2">
    <name type="scientific">Caballeronia glathei</name>
    <dbReference type="NCBI Taxonomy" id="60547"/>
    <lineage>
        <taxon>Bacteria</taxon>
        <taxon>Pseudomonadati</taxon>
        <taxon>Pseudomonadota</taxon>
        <taxon>Betaproteobacteria</taxon>
        <taxon>Burkholderiales</taxon>
        <taxon>Burkholderiaceae</taxon>
        <taxon>Caballeronia</taxon>
    </lineage>
</organism>
<comment type="caution">
    <text evidence="1">The sequence shown here is derived from an EMBL/GenBank/DDBJ whole genome shotgun (WGS) entry which is preliminary data.</text>
</comment>
<protein>
    <submittedName>
        <fullName evidence="1">Uncharacterized protein</fullName>
    </submittedName>
</protein>